<accession>A0A8S1MMF7</accession>
<dbReference type="AlphaFoldDB" id="A0A8S1MMF7"/>
<sequence>MNFIKQIFSKTSLQQQQPKSLNQNSDFSILDPSFTQVRTKDAKLLIKDMNKLEQVLKFQPESINEQLKRCYALHIILKSVHYQVINKVIISCQQNQIKPISLNIQPKTAATTNINQTCQIMSDQQMIATQLQNSMYLNVCDQFQLYEQIHQNESEFMNIYFNYIQRISQNSDVYNSCKIHQYPNQDEILNTQFQFFWLFKIINMLNFKLSFIPYLQQAFNQKTQNSFIIRDIAYLIYKDCLMEYGFLRNEITDMIDSYSQFQVNDLLQFYQLVFIMLEINKKMQIFYNMRQNFALDSSSVREIKLFSIEKKQLIEIENFISKAQLLNTAQFKQSLIIPYQKIVVENLLKVMQDPSHIQNSFPKESITSKNIKKINESLYSPLNSKQITKSNYSRQLSKS</sequence>
<name>A0A8S1MMF7_9CILI</name>
<keyword evidence="2" id="KW-1185">Reference proteome</keyword>
<gene>
    <name evidence="1" type="ORF">PSON_ATCC_30995.1.T0340165</name>
</gene>
<protein>
    <submittedName>
        <fullName evidence="1">Uncharacterized protein</fullName>
    </submittedName>
</protein>
<dbReference type="Proteomes" id="UP000692954">
    <property type="component" value="Unassembled WGS sequence"/>
</dbReference>
<evidence type="ECO:0000313" key="1">
    <source>
        <dbReference type="EMBL" id="CAD8076074.1"/>
    </source>
</evidence>
<proteinExistence type="predicted"/>
<comment type="caution">
    <text evidence="1">The sequence shown here is derived from an EMBL/GenBank/DDBJ whole genome shotgun (WGS) entry which is preliminary data.</text>
</comment>
<organism evidence="1 2">
    <name type="scientific">Paramecium sonneborni</name>
    <dbReference type="NCBI Taxonomy" id="65129"/>
    <lineage>
        <taxon>Eukaryota</taxon>
        <taxon>Sar</taxon>
        <taxon>Alveolata</taxon>
        <taxon>Ciliophora</taxon>
        <taxon>Intramacronucleata</taxon>
        <taxon>Oligohymenophorea</taxon>
        <taxon>Peniculida</taxon>
        <taxon>Parameciidae</taxon>
        <taxon>Paramecium</taxon>
    </lineage>
</organism>
<evidence type="ECO:0000313" key="2">
    <source>
        <dbReference type="Proteomes" id="UP000692954"/>
    </source>
</evidence>
<dbReference type="EMBL" id="CAJJDN010000034">
    <property type="protein sequence ID" value="CAD8076074.1"/>
    <property type="molecule type" value="Genomic_DNA"/>
</dbReference>
<reference evidence="1" key="1">
    <citation type="submission" date="2021-01" db="EMBL/GenBank/DDBJ databases">
        <authorList>
            <consortium name="Genoscope - CEA"/>
            <person name="William W."/>
        </authorList>
    </citation>
    <scope>NUCLEOTIDE SEQUENCE</scope>
</reference>